<keyword evidence="1" id="KW-0472">Membrane</keyword>
<sequence length="72" mass="7794">MKFAKKIANFSSWLAAHFIEAMTTGITTFAAIASLFLAESIVMKLACFLGFLALGFVISIGLAKSRGEDKEF</sequence>
<feature type="transmembrane region" description="Helical" evidence="1">
    <location>
        <begin position="12"/>
        <end position="35"/>
    </location>
</feature>
<organism evidence="2 3">
    <name type="scientific">Winslowiella toletana</name>
    <dbReference type="NCBI Taxonomy" id="92490"/>
    <lineage>
        <taxon>Bacteria</taxon>
        <taxon>Pseudomonadati</taxon>
        <taxon>Pseudomonadota</taxon>
        <taxon>Gammaproteobacteria</taxon>
        <taxon>Enterobacterales</taxon>
        <taxon>Erwiniaceae</taxon>
        <taxon>Winslowiella</taxon>
    </lineage>
</organism>
<gene>
    <name evidence="2" type="ORF">J2125_004565</name>
</gene>
<comment type="caution">
    <text evidence="2">The sequence shown here is derived from an EMBL/GenBank/DDBJ whole genome shotgun (WGS) entry which is preliminary data.</text>
</comment>
<keyword evidence="1" id="KW-0812">Transmembrane</keyword>
<reference evidence="2 3" key="1">
    <citation type="submission" date="2021-03" db="EMBL/GenBank/DDBJ databases">
        <authorList>
            <person name="D'Agostino P."/>
            <person name="Huntemann M."/>
            <person name="Clum A."/>
            <person name="Spunde A."/>
            <person name="Palaniappan K."/>
            <person name="Ritter S."/>
            <person name="Mikhailova N."/>
            <person name="Chen I.-M."/>
            <person name="Stamatis D."/>
            <person name="Reddy T."/>
            <person name="O'Malley R."/>
            <person name="Daum C."/>
            <person name="Shapiro N."/>
            <person name="Ivanova N."/>
            <person name="Kyrpides N."/>
            <person name="Woyke T."/>
        </authorList>
    </citation>
    <scope>NUCLEOTIDE SEQUENCE [LARGE SCALE GENOMIC DNA]</scope>
    <source>
        <strain evidence="2 3">WS4403</strain>
    </source>
</reference>
<accession>A0ABS4PHK4</accession>
<feature type="transmembrane region" description="Helical" evidence="1">
    <location>
        <begin position="41"/>
        <end position="63"/>
    </location>
</feature>
<dbReference type="EMBL" id="JAGGMQ010000001">
    <property type="protein sequence ID" value="MBP2171373.1"/>
    <property type="molecule type" value="Genomic_DNA"/>
</dbReference>
<dbReference type="Proteomes" id="UP001195624">
    <property type="component" value="Unassembled WGS sequence"/>
</dbReference>
<evidence type="ECO:0000313" key="3">
    <source>
        <dbReference type="Proteomes" id="UP001195624"/>
    </source>
</evidence>
<evidence type="ECO:0000256" key="1">
    <source>
        <dbReference type="SAM" id="Phobius"/>
    </source>
</evidence>
<reference evidence="3" key="2">
    <citation type="submission" date="2023-07" db="EMBL/GenBank/DDBJ databases">
        <title>Genome mining of underrepresented organisms for secondary metabolites.</title>
        <authorList>
            <person name="D'Agostino P.M."/>
        </authorList>
    </citation>
    <scope>NUCLEOTIDE SEQUENCE [LARGE SCALE GENOMIC DNA]</scope>
    <source>
        <strain evidence="3">WS4403</strain>
    </source>
</reference>
<dbReference type="RefSeq" id="WP_017802315.1">
    <property type="nucleotide sequence ID" value="NZ_JAGGMQ010000001.1"/>
</dbReference>
<keyword evidence="3" id="KW-1185">Reference proteome</keyword>
<proteinExistence type="predicted"/>
<keyword evidence="1" id="KW-1133">Transmembrane helix</keyword>
<evidence type="ECO:0000313" key="2">
    <source>
        <dbReference type="EMBL" id="MBP2171373.1"/>
    </source>
</evidence>
<name>A0ABS4PHK4_9GAMM</name>
<protein>
    <submittedName>
        <fullName evidence="2">Uncharacterized protein</fullName>
    </submittedName>
</protein>